<gene>
    <name evidence="2" type="ORF">SASPL_107556</name>
</gene>
<dbReference type="Proteomes" id="UP000298416">
    <property type="component" value="Unassembled WGS sequence"/>
</dbReference>
<feature type="compositionally biased region" description="Polar residues" evidence="1">
    <location>
        <begin position="9"/>
        <end position="18"/>
    </location>
</feature>
<evidence type="ECO:0000313" key="2">
    <source>
        <dbReference type="EMBL" id="KAG6429504.1"/>
    </source>
</evidence>
<protein>
    <submittedName>
        <fullName evidence="2">Uncharacterized protein</fullName>
    </submittedName>
</protein>
<name>A0A8X8YDM9_SALSN</name>
<reference evidence="2" key="1">
    <citation type="submission" date="2018-01" db="EMBL/GenBank/DDBJ databases">
        <authorList>
            <person name="Mao J.F."/>
        </authorList>
    </citation>
    <scope>NUCLEOTIDE SEQUENCE</scope>
    <source>
        <strain evidence="2">Huo1</strain>
        <tissue evidence="2">Leaf</tissue>
    </source>
</reference>
<comment type="caution">
    <text evidence="2">The sequence shown here is derived from an EMBL/GenBank/DDBJ whole genome shotgun (WGS) entry which is preliminary data.</text>
</comment>
<evidence type="ECO:0000256" key="1">
    <source>
        <dbReference type="SAM" id="MobiDB-lite"/>
    </source>
</evidence>
<evidence type="ECO:0000313" key="3">
    <source>
        <dbReference type="Proteomes" id="UP000298416"/>
    </source>
</evidence>
<sequence>MLPAREMTWESSSPSTINCGAKPTNMESPGFQLARQRQDIGLRAPHPRERIPSPPRIILGRRTGDEFEAGPSHPPVAESIPQAILQPLPVLEDLDLGELTIAIYIDSSSEEDT</sequence>
<organism evidence="2">
    <name type="scientific">Salvia splendens</name>
    <name type="common">Scarlet sage</name>
    <dbReference type="NCBI Taxonomy" id="180675"/>
    <lineage>
        <taxon>Eukaryota</taxon>
        <taxon>Viridiplantae</taxon>
        <taxon>Streptophyta</taxon>
        <taxon>Embryophyta</taxon>
        <taxon>Tracheophyta</taxon>
        <taxon>Spermatophyta</taxon>
        <taxon>Magnoliopsida</taxon>
        <taxon>eudicotyledons</taxon>
        <taxon>Gunneridae</taxon>
        <taxon>Pentapetalae</taxon>
        <taxon>asterids</taxon>
        <taxon>lamiids</taxon>
        <taxon>Lamiales</taxon>
        <taxon>Lamiaceae</taxon>
        <taxon>Nepetoideae</taxon>
        <taxon>Mentheae</taxon>
        <taxon>Salviinae</taxon>
        <taxon>Salvia</taxon>
        <taxon>Salvia subgen. Calosphace</taxon>
        <taxon>core Calosphace</taxon>
    </lineage>
</organism>
<proteinExistence type="predicted"/>
<reference evidence="2" key="2">
    <citation type="submission" date="2020-08" db="EMBL/GenBank/DDBJ databases">
        <title>Plant Genome Project.</title>
        <authorList>
            <person name="Zhang R.-G."/>
        </authorList>
    </citation>
    <scope>NUCLEOTIDE SEQUENCE</scope>
    <source>
        <strain evidence="2">Huo1</strain>
        <tissue evidence="2">Leaf</tissue>
    </source>
</reference>
<feature type="region of interest" description="Disordered" evidence="1">
    <location>
        <begin position="1"/>
        <end position="28"/>
    </location>
</feature>
<dbReference type="EMBL" id="PNBA02000003">
    <property type="protein sequence ID" value="KAG6429504.1"/>
    <property type="molecule type" value="Genomic_DNA"/>
</dbReference>
<keyword evidence="3" id="KW-1185">Reference proteome</keyword>
<dbReference type="AlphaFoldDB" id="A0A8X8YDM9"/>
<accession>A0A8X8YDM9</accession>